<protein>
    <submittedName>
        <fullName evidence="2">Uncharacterized protein</fullName>
    </submittedName>
</protein>
<dbReference type="AlphaFoldDB" id="S9QZI5"/>
<dbReference type="Proteomes" id="UP000015347">
    <property type="component" value="Unassembled WGS sequence"/>
</dbReference>
<dbReference type="EMBL" id="APVH01000003">
    <property type="protein sequence ID" value="EPX86801.1"/>
    <property type="molecule type" value="Genomic_DNA"/>
</dbReference>
<proteinExistence type="predicted"/>
<dbReference type="STRING" id="1123237.Salmuc_01450"/>
<accession>S9QZI5</accession>
<organism evidence="2 3">
    <name type="scientific">Salipiger mucosus DSM 16094</name>
    <dbReference type="NCBI Taxonomy" id="1123237"/>
    <lineage>
        <taxon>Bacteria</taxon>
        <taxon>Pseudomonadati</taxon>
        <taxon>Pseudomonadota</taxon>
        <taxon>Alphaproteobacteria</taxon>
        <taxon>Rhodobacterales</taxon>
        <taxon>Roseobacteraceae</taxon>
        <taxon>Salipiger</taxon>
    </lineage>
</organism>
<evidence type="ECO:0000256" key="1">
    <source>
        <dbReference type="SAM" id="MobiDB-lite"/>
    </source>
</evidence>
<feature type="region of interest" description="Disordered" evidence="1">
    <location>
        <begin position="95"/>
        <end position="124"/>
    </location>
</feature>
<evidence type="ECO:0000313" key="2">
    <source>
        <dbReference type="EMBL" id="EPX86801.1"/>
    </source>
</evidence>
<comment type="caution">
    <text evidence="2">The sequence shown here is derived from an EMBL/GenBank/DDBJ whole genome shotgun (WGS) entry which is preliminary data.</text>
</comment>
<sequence length="124" mass="12946">MHGVPVLEDAHVALGIARLAVGLALDPFARDHLDQPGPVLVRMLRDLAAGFDGDGPQLHHVAVQPGLTRDHALLELAQGFDGEALVLGRAGHLCKGETGGQPGQAEERGGEGTNGKGHLEISRF</sequence>
<dbReference type="HOGENOM" id="CLU_2002295_0_0_5"/>
<gene>
    <name evidence="2" type="ORF">Salmuc_01450</name>
</gene>
<name>S9QZI5_9RHOB</name>
<evidence type="ECO:0000313" key="3">
    <source>
        <dbReference type="Proteomes" id="UP000015347"/>
    </source>
</evidence>
<reference evidence="3" key="1">
    <citation type="journal article" date="2014" name="Stand. Genomic Sci.">
        <title>Genome sequence of the exopolysaccharide-producing Salipiger mucosus type strain (DSM 16094(T)), a moderately halophilic member of the Roseobacter clade.</title>
        <authorList>
            <person name="Riedel T."/>
            <person name="Spring S."/>
            <person name="Fiebig A."/>
            <person name="Petersen J."/>
            <person name="Kyrpides N.C."/>
            <person name="Goker M."/>
            <person name="Klenk H.P."/>
        </authorList>
    </citation>
    <scope>NUCLEOTIDE SEQUENCE [LARGE SCALE GENOMIC DNA]</scope>
    <source>
        <strain evidence="3">DSM 16094</strain>
    </source>
</reference>
<keyword evidence="3" id="KW-1185">Reference proteome</keyword>